<dbReference type="AlphaFoldDB" id="A0A3S2VRV3"/>
<comment type="caution">
    <text evidence="1">The sequence shown here is derived from an EMBL/GenBank/DDBJ whole genome shotgun (WGS) entry which is preliminary data.</text>
</comment>
<protein>
    <submittedName>
        <fullName evidence="1">Uncharacterized protein</fullName>
    </submittedName>
</protein>
<dbReference type="EMBL" id="SADE01000001">
    <property type="protein sequence ID" value="RVU39007.1"/>
    <property type="molecule type" value="Genomic_DNA"/>
</dbReference>
<accession>A0A3S2VRV3</accession>
<dbReference type="OrthoDB" id="7370040at2"/>
<gene>
    <name evidence="1" type="ORF">EOI86_07045</name>
</gene>
<dbReference type="RefSeq" id="WP_127764379.1">
    <property type="nucleotide sequence ID" value="NZ_SADE01000001.1"/>
</dbReference>
<reference evidence="2" key="1">
    <citation type="submission" date="2019-01" db="EMBL/GenBank/DDBJ databases">
        <title>Gri0909 isolated from a small marine red alga.</title>
        <authorList>
            <person name="Kim J."/>
            <person name="Jeong S.E."/>
            <person name="Jeon C.O."/>
        </authorList>
    </citation>
    <scope>NUCLEOTIDE SEQUENCE [LARGE SCALE GENOMIC DNA]</scope>
    <source>
        <strain evidence="2">Gri0909</strain>
    </source>
</reference>
<sequence>MDAAYWAAQGGTLIEQGTVTSYEYKIIELSGFRYNDTKVIGPINLETRLQLYSRTLPHMVSGQYFGILDNTAGFENDFSFDAIKQVDHLLLDQGVTHYCGATITNDVGYSKLIKLAQTYMETIGLNGALIRVPNYEDAKAFVLEKIAAAATARDAQPLHNPH</sequence>
<dbReference type="Proteomes" id="UP000287447">
    <property type="component" value="Unassembled WGS sequence"/>
</dbReference>
<keyword evidence="2" id="KW-1185">Reference proteome</keyword>
<proteinExistence type="predicted"/>
<evidence type="ECO:0000313" key="2">
    <source>
        <dbReference type="Proteomes" id="UP000287447"/>
    </source>
</evidence>
<organism evidence="1 2">
    <name type="scientific">Hwanghaeella grinnelliae</name>
    <dbReference type="NCBI Taxonomy" id="2500179"/>
    <lineage>
        <taxon>Bacteria</taxon>
        <taxon>Pseudomonadati</taxon>
        <taxon>Pseudomonadota</taxon>
        <taxon>Alphaproteobacteria</taxon>
        <taxon>Rhodospirillales</taxon>
        <taxon>Rhodospirillaceae</taxon>
        <taxon>Hwanghaeella</taxon>
    </lineage>
</organism>
<evidence type="ECO:0000313" key="1">
    <source>
        <dbReference type="EMBL" id="RVU39007.1"/>
    </source>
</evidence>
<name>A0A3S2VRV3_9PROT</name>